<dbReference type="HOGENOM" id="CLU_2267634_0_0_1"/>
<dbReference type="Proteomes" id="UP000032180">
    <property type="component" value="Chromosome 2"/>
</dbReference>
<keyword evidence="3" id="KW-1185">Reference proteome</keyword>
<accession>A0A0D9VMA1</accession>
<organism evidence="2 3">
    <name type="scientific">Leersia perrieri</name>
    <dbReference type="NCBI Taxonomy" id="77586"/>
    <lineage>
        <taxon>Eukaryota</taxon>
        <taxon>Viridiplantae</taxon>
        <taxon>Streptophyta</taxon>
        <taxon>Embryophyta</taxon>
        <taxon>Tracheophyta</taxon>
        <taxon>Spermatophyta</taxon>
        <taxon>Magnoliopsida</taxon>
        <taxon>Liliopsida</taxon>
        <taxon>Poales</taxon>
        <taxon>Poaceae</taxon>
        <taxon>BOP clade</taxon>
        <taxon>Oryzoideae</taxon>
        <taxon>Oryzeae</taxon>
        <taxon>Oryzinae</taxon>
        <taxon>Leersia</taxon>
    </lineage>
</organism>
<reference evidence="2 3" key="1">
    <citation type="submission" date="2012-08" db="EMBL/GenBank/DDBJ databases">
        <title>Oryza genome evolution.</title>
        <authorList>
            <person name="Wing R.A."/>
        </authorList>
    </citation>
    <scope>NUCLEOTIDE SEQUENCE</scope>
</reference>
<evidence type="ECO:0000256" key="1">
    <source>
        <dbReference type="SAM" id="MobiDB-lite"/>
    </source>
</evidence>
<reference evidence="3" key="2">
    <citation type="submission" date="2013-12" db="EMBL/GenBank/DDBJ databases">
        <authorList>
            <person name="Yu Y."/>
            <person name="Lee S."/>
            <person name="de Baynast K."/>
            <person name="Wissotski M."/>
            <person name="Liu L."/>
            <person name="Talag J."/>
            <person name="Goicoechea J."/>
            <person name="Angelova A."/>
            <person name="Jetty R."/>
            <person name="Kudrna D."/>
            <person name="Golser W."/>
            <person name="Rivera L."/>
            <person name="Zhang J."/>
            <person name="Wing R."/>
        </authorList>
    </citation>
    <scope>NUCLEOTIDE SEQUENCE</scope>
</reference>
<reference evidence="2" key="3">
    <citation type="submission" date="2015-04" db="UniProtKB">
        <authorList>
            <consortium name="EnsemblPlants"/>
        </authorList>
    </citation>
    <scope>IDENTIFICATION</scope>
</reference>
<name>A0A0D9VMA1_9ORYZ</name>
<dbReference type="EnsemblPlants" id="LPERR02G29900.1">
    <property type="protein sequence ID" value="LPERR02G29900.1"/>
    <property type="gene ID" value="LPERR02G29900"/>
</dbReference>
<feature type="region of interest" description="Disordered" evidence="1">
    <location>
        <begin position="39"/>
        <end position="61"/>
    </location>
</feature>
<evidence type="ECO:0000313" key="3">
    <source>
        <dbReference type="Proteomes" id="UP000032180"/>
    </source>
</evidence>
<dbReference type="AlphaFoldDB" id="A0A0D9VMA1"/>
<sequence length="103" mass="11163">MPGAPADPPRNAAASAGVSCPNPTARDCDWFDIVRGKRKPRKNTTKYGTSARIPSPNNPSSETIIQQENRVALQLEPTADAQCLKAPLSPCGVLQEEELKEEY</sequence>
<evidence type="ECO:0000313" key="2">
    <source>
        <dbReference type="EnsemblPlants" id="LPERR02G29900.1"/>
    </source>
</evidence>
<dbReference type="Gramene" id="LPERR02G29900.1">
    <property type="protein sequence ID" value="LPERR02G29900.1"/>
    <property type="gene ID" value="LPERR02G29900"/>
</dbReference>
<protein>
    <submittedName>
        <fullName evidence="2">Uncharacterized protein</fullName>
    </submittedName>
</protein>
<proteinExistence type="predicted"/>